<dbReference type="Gene3D" id="3.10.105.10">
    <property type="entry name" value="Dipeptide-binding Protein, Domain 3"/>
    <property type="match status" value="1"/>
</dbReference>
<proteinExistence type="predicted"/>
<dbReference type="Gene3D" id="3.40.190.10">
    <property type="entry name" value="Periplasmic binding protein-like II"/>
    <property type="match status" value="1"/>
</dbReference>
<dbReference type="PANTHER" id="PTHR30290">
    <property type="entry name" value="PERIPLASMIC BINDING COMPONENT OF ABC TRANSPORTER"/>
    <property type="match status" value="1"/>
</dbReference>
<comment type="caution">
    <text evidence="2">The sequence shown here is derived from an EMBL/GenBank/DDBJ whole genome shotgun (WGS) entry which is preliminary data.</text>
</comment>
<dbReference type="InterPro" id="IPR006311">
    <property type="entry name" value="TAT_signal"/>
</dbReference>
<dbReference type="Gene3D" id="3.90.76.10">
    <property type="entry name" value="Dipeptide-binding Protein, Domain 1"/>
    <property type="match status" value="1"/>
</dbReference>
<dbReference type="EMBL" id="FNWT01000002">
    <property type="protein sequence ID" value="SEH44933.1"/>
    <property type="molecule type" value="Genomic_DNA"/>
</dbReference>
<accession>A0A1H6I893</accession>
<gene>
    <name evidence="2" type="ORF">SAMN05216447_102270</name>
</gene>
<dbReference type="PIRSF" id="PIRSF002741">
    <property type="entry name" value="MppA"/>
    <property type="match status" value="1"/>
</dbReference>
<organism evidence="2 3">
    <name type="scientific">Parafannyhessea umbonata</name>
    <dbReference type="NCBI Taxonomy" id="604330"/>
    <lineage>
        <taxon>Bacteria</taxon>
        <taxon>Bacillati</taxon>
        <taxon>Actinomycetota</taxon>
        <taxon>Coriobacteriia</taxon>
        <taxon>Coriobacteriales</taxon>
        <taxon>Atopobiaceae</taxon>
        <taxon>Parafannyhessea</taxon>
    </lineage>
</organism>
<evidence type="ECO:0000313" key="3">
    <source>
        <dbReference type="Proteomes" id="UP000199135"/>
    </source>
</evidence>
<keyword evidence="3" id="KW-1185">Reference proteome</keyword>
<reference evidence="2 3" key="1">
    <citation type="submission" date="2016-10" db="EMBL/GenBank/DDBJ databases">
        <authorList>
            <person name="Varghese N."/>
            <person name="Submissions S."/>
        </authorList>
    </citation>
    <scope>NUCLEOTIDE SEQUENCE [LARGE SCALE GENOMIC DNA]</scope>
    <source>
        <strain evidence="2 3">WCP15</strain>
    </source>
</reference>
<dbReference type="Proteomes" id="UP000199135">
    <property type="component" value="Unassembled WGS sequence"/>
</dbReference>
<dbReference type="SUPFAM" id="SSF53850">
    <property type="entry name" value="Periplasmic binding protein-like II"/>
    <property type="match status" value="1"/>
</dbReference>
<dbReference type="RefSeq" id="WP_078687142.1">
    <property type="nucleotide sequence ID" value="NZ_FNWT01000002.1"/>
</dbReference>
<evidence type="ECO:0000313" key="2">
    <source>
        <dbReference type="EMBL" id="SEH44933.1"/>
    </source>
</evidence>
<name>A0A1H6I893_9ACTN</name>
<evidence type="ECO:0000259" key="1">
    <source>
        <dbReference type="Pfam" id="PF00496"/>
    </source>
</evidence>
<dbReference type="CDD" id="cd00995">
    <property type="entry name" value="PBP2_NikA_DppA_OppA_like"/>
    <property type="match status" value="1"/>
</dbReference>
<sequence>MADKLMMGRRTFVQGGLAASALAALAGCGKKGGSSDGAGEAKGGTMKFYINDPVAIDPYNTQESEGTQVEHILFDALTDFDWDKQEVVPKAAESWDVNDDATEYTFHLVKGAKFHNGDPVDAESFKRGWQRLVDPSMATPSEIGYHLAPVAGYDEMKSGAATELSGLSCPDENTFVVKLSAPMADFPYVCAHPALAPVPKAAIDDPASFLTAPIGNGPFKMDGKWETGQYINVVRFDDYYGEKAKLDGINFSIQKDPETAYREFEAGNMDFAQIPAGRISEAKDKYGEAKDGYTVTKGAQVLTGAEASVYYLCINMNDPVMKDVNVRKAMSLAINRQNIVDTLFEGTRKPADCIFPGVIDEDDGNAWEFCKYDKDAAQKIMDENNLAGTEITLSYNSGGGHEDIMSIIQTDLEAVGFKVTQSSMEWATYLTALGDGNFQVGRLGWNADYPTMDNFIYPNFFSTADNNYSKYNDPEIDKAIEDARQMTSDDDRKAAYREINKKIGAQVPIIPLMFYSHMWVGSDKIGTFFFDPQSKGEFASATMA</sequence>
<protein>
    <submittedName>
        <fullName evidence="2">Peptide/nickel transport system substrate-binding protein/oligopeptide transport system substrate-binding protein</fullName>
    </submittedName>
</protein>
<dbReference type="InterPro" id="IPR000914">
    <property type="entry name" value="SBP_5_dom"/>
</dbReference>
<dbReference type="PROSITE" id="PS51257">
    <property type="entry name" value="PROKAR_LIPOPROTEIN"/>
    <property type="match status" value="1"/>
</dbReference>
<dbReference type="PROSITE" id="PS51318">
    <property type="entry name" value="TAT"/>
    <property type="match status" value="1"/>
</dbReference>
<dbReference type="PANTHER" id="PTHR30290:SF83">
    <property type="entry name" value="ABC TRANSPORTER SUBSTRATE-BINDING PROTEIN"/>
    <property type="match status" value="1"/>
</dbReference>
<dbReference type="InterPro" id="IPR030678">
    <property type="entry name" value="Peptide/Ni-bd"/>
</dbReference>
<feature type="domain" description="Solute-binding protein family 5" evidence="1">
    <location>
        <begin position="86"/>
        <end position="466"/>
    </location>
</feature>
<dbReference type="Pfam" id="PF00496">
    <property type="entry name" value="SBP_bac_5"/>
    <property type="match status" value="1"/>
</dbReference>
<dbReference type="InterPro" id="IPR039424">
    <property type="entry name" value="SBP_5"/>
</dbReference>